<reference evidence="2 3" key="1">
    <citation type="submission" date="2024-06" db="EMBL/GenBank/DDBJ databases">
        <title>Genomic Encyclopedia of Type Strains, Phase IV (KMG-IV): sequencing the most valuable type-strain genomes for metagenomic binning, comparative biology and taxonomic classification.</title>
        <authorList>
            <person name="Goeker M."/>
        </authorList>
    </citation>
    <scope>NUCLEOTIDE SEQUENCE [LARGE SCALE GENOMIC DNA]</scope>
    <source>
        <strain evidence="2 3">DSM 105042</strain>
    </source>
</reference>
<protein>
    <recommendedName>
        <fullName evidence="4">DUF3072 domain-containing protein</fullName>
    </recommendedName>
</protein>
<feature type="compositionally biased region" description="Basic and acidic residues" evidence="1">
    <location>
        <begin position="1"/>
        <end position="11"/>
    </location>
</feature>
<feature type="region of interest" description="Disordered" evidence="1">
    <location>
        <begin position="1"/>
        <end position="28"/>
    </location>
</feature>
<evidence type="ECO:0008006" key="4">
    <source>
        <dbReference type="Google" id="ProtNLM"/>
    </source>
</evidence>
<evidence type="ECO:0000313" key="2">
    <source>
        <dbReference type="EMBL" id="MET3584403.1"/>
    </source>
</evidence>
<evidence type="ECO:0000256" key="1">
    <source>
        <dbReference type="SAM" id="MobiDB-lite"/>
    </source>
</evidence>
<dbReference type="Proteomes" id="UP001549031">
    <property type="component" value="Unassembled WGS sequence"/>
</dbReference>
<organism evidence="2 3">
    <name type="scientific">Pseudorhizobium tarimense</name>
    <dbReference type="NCBI Taxonomy" id="1079109"/>
    <lineage>
        <taxon>Bacteria</taxon>
        <taxon>Pseudomonadati</taxon>
        <taxon>Pseudomonadota</taxon>
        <taxon>Alphaproteobacteria</taxon>
        <taxon>Hyphomicrobiales</taxon>
        <taxon>Rhizobiaceae</taxon>
        <taxon>Rhizobium/Agrobacterium group</taxon>
        <taxon>Pseudorhizobium</taxon>
    </lineage>
</organism>
<evidence type="ECO:0000313" key="3">
    <source>
        <dbReference type="Proteomes" id="UP001549031"/>
    </source>
</evidence>
<keyword evidence="3" id="KW-1185">Reference proteome</keyword>
<gene>
    <name evidence="2" type="ORF">ABID21_000498</name>
</gene>
<proteinExistence type="predicted"/>
<dbReference type="RefSeq" id="WP_247242689.1">
    <property type="nucleotide sequence ID" value="NZ_JALJRA010000002.1"/>
</dbReference>
<dbReference type="Pfam" id="PF11272">
    <property type="entry name" value="DUF3072"/>
    <property type="match status" value="1"/>
</dbReference>
<sequence length="74" mass="8179">MVDQHNPKLDAEPQSNTEKDPEDWVTGAEPMTGAQASYLKTLSEQAHEPNAFADNLSKAEASKRIDALKEKLKL</sequence>
<name>A0ABV2H1J9_9HYPH</name>
<accession>A0ABV2H1J9</accession>
<dbReference type="EMBL" id="JBEPLJ010000002">
    <property type="protein sequence ID" value="MET3584403.1"/>
    <property type="molecule type" value="Genomic_DNA"/>
</dbReference>
<comment type="caution">
    <text evidence="2">The sequence shown here is derived from an EMBL/GenBank/DDBJ whole genome shotgun (WGS) entry which is preliminary data.</text>
</comment>
<dbReference type="InterPro" id="IPR021425">
    <property type="entry name" value="DUF3072"/>
</dbReference>